<accession>A0A9D0ZXI8</accession>
<dbReference type="SUPFAM" id="SSF49265">
    <property type="entry name" value="Fibronectin type III"/>
    <property type="match status" value="1"/>
</dbReference>
<evidence type="ECO:0000313" key="3">
    <source>
        <dbReference type="Proteomes" id="UP000886886"/>
    </source>
</evidence>
<comment type="caution">
    <text evidence="2">The sequence shown here is derived from an EMBL/GenBank/DDBJ whole genome shotgun (WGS) entry which is preliminary data.</text>
</comment>
<dbReference type="AlphaFoldDB" id="A0A9D0ZXI8"/>
<dbReference type="EMBL" id="DVFT01000123">
    <property type="protein sequence ID" value="HIQ96538.1"/>
    <property type="molecule type" value="Genomic_DNA"/>
</dbReference>
<dbReference type="Pfam" id="PF00041">
    <property type="entry name" value="fn3"/>
    <property type="match status" value="1"/>
</dbReference>
<dbReference type="Gene3D" id="2.60.40.10">
    <property type="entry name" value="Immunoglobulins"/>
    <property type="match status" value="1"/>
</dbReference>
<dbReference type="InterPro" id="IPR003961">
    <property type="entry name" value="FN3_dom"/>
</dbReference>
<evidence type="ECO:0000313" key="2">
    <source>
        <dbReference type="EMBL" id="HIQ96538.1"/>
    </source>
</evidence>
<dbReference type="Proteomes" id="UP000886886">
    <property type="component" value="Unassembled WGS sequence"/>
</dbReference>
<reference evidence="2" key="1">
    <citation type="submission" date="2020-10" db="EMBL/GenBank/DDBJ databases">
        <authorList>
            <person name="Gilroy R."/>
        </authorList>
    </citation>
    <scope>NUCLEOTIDE SEQUENCE</scope>
    <source>
        <strain evidence="2">ChiSjej3B21-11622</strain>
    </source>
</reference>
<proteinExistence type="predicted"/>
<organism evidence="2 3">
    <name type="scientific">Candidatus Limivivens merdigallinarum</name>
    <dbReference type="NCBI Taxonomy" id="2840859"/>
    <lineage>
        <taxon>Bacteria</taxon>
        <taxon>Bacillati</taxon>
        <taxon>Bacillota</taxon>
        <taxon>Clostridia</taxon>
        <taxon>Lachnospirales</taxon>
        <taxon>Lachnospiraceae</taxon>
        <taxon>Lachnospiraceae incertae sedis</taxon>
        <taxon>Candidatus Limivivens</taxon>
    </lineage>
</organism>
<feature type="domain" description="Fibronectin type-III" evidence="1">
    <location>
        <begin position="393"/>
        <end position="488"/>
    </location>
</feature>
<dbReference type="SUPFAM" id="SSF89260">
    <property type="entry name" value="Collagen-binding domain"/>
    <property type="match status" value="1"/>
</dbReference>
<reference evidence="2" key="2">
    <citation type="journal article" date="2021" name="PeerJ">
        <title>Extensive microbial diversity within the chicken gut microbiome revealed by metagenomics and culture.</title>
        <authorList>
            <person name="Gilroy R."/>
            <person name="Ravi A."/>
            <person name="Getino M."/>
            <person name="Pursley I."/>
            <person name="Horton D.L."/>
            <person name="Alikhan N.F."/>
            <person name="Baker D."/>
            <person name="Gharbi K."/>
            <person name="Hall N."/>
            <person name="Watson M."/>
            <person name="Adriaenssens E.M."/>
            <person name="Foster-Nyarko E."/>
            <person name="Jarju S."/>
            <person name="Secka A."/>
            <person name="Antonio M."/>
            <person name="Oren A."/>
            <person name="Chaudhuri R.R."/>
            <person name="La Ragione R."/>
            <person name="Hildebrand F."/>
            <person name="Pallen M.J."/>
        </authorList>
    </citation>
    <scope>NUCLEOTIDE SEQUENCE</scope>
    <source>
        <strain evidence="2">ChiSjej3B21-11622</strain>
    </source>
</reference>
<dbReference type="InterPro" id="IPR036116">
    <property type="entry name" value="FN3_sf"/>
</dbReference>
<protein>
    <submittedName>
        <fullName evidence="2">Fibronectin type III domain-containing protein</fullName>
    </submittedName>
</protein>
<name>A0A9D0ZXI8_9FIRM</name>
<sequence length="488" mass="54391">MTVPESGTLTITYQGLGIGYSWFYLYDEDISERYKQSSIVNNTSETNPKTQDMAVDLQKGTYQVRVAGHAGDCTGTYRLKASFEPIGSNEVEPNDTYQTAMPLAGTQKITGFLPVNEEQDFYRFVLTKDTMVDIKYINHYNGGLPKPGVDGIIAVYDENYQELDRTRPINDQYEFCETLSAGTYYIKVTKFYGGSGMYILQYSDTHTHTWDDGRVTEAASCSKEGSKLYTCTVCKETRTETIAKTAHNFSTTTTPATCSKAGERKETCTVCGETRVTAIPMLTHKYTTTVTKATTKKNGAITQKCSVCGHVGTRTEIPYAKTMKLSAASYAYNGKARKPSVTILDAKGKKISSSNYTVTYAKGRKNIGTYKVTVKLKGNYSGTLSKTFKIVPNPTRITSLRGTKRGITIKWKKQLSKFATGYQIQYSTNRSFRGGKILKVKGSTKVSAKKTRLKAAKKYYVRIRTYKTVSGKTYYSSWSAIKSVKTKR</sequence>
<evidence type="ECO:0000259" key="1">
    <source>
        <dbReference type="PROSITE" id="PS50853"/>
    </source>
</evidence>
<dbReference type="InterPro" id="IPR013783">
    <property type="entry name" value="Ig-like_fold"/>
</dbReference>
<dbReference type="CDD" id="cd00063">
    <property type="entry name" value="FN3"/>
    <property type="match status" value="1"/>
</dbReference>
<dbReference type="Gene3D" id="2.60.120.380">
    <property type="match status" value="2"/>
</dbReference>
<dbReference type="PROSITE" id="PS50853">
    <property type="entry name" value="FN3"/>
    <property type="match status" value="1"/>
</dbReference>
<gene>
    <name evidence="2" type="ORF">IAB26_08245</name>
</gene>